<protein>
    <recommendedName>
        <fullName evidence="3">N-acetyltransferase domain-containing protein</fullName>
    </recommendedName>
</protein>
<comment type="caution">
    <text evidence="1">The sequence shown here is derived from an EMBL/GenBank/DDBJ whole genome shotgun (WGS) entry which is preliminary data.</text>
</comment>
<proteinExistence type="predicted"/>
<dbReference type="Gene3D" id="3.40.630.30">
    <property type="match status" value="1"/>
</dbReference>
<evidence type="ECO:0008006" key="3">
    <source>
        <dbReference type="Google" id="ProtNLM"/>
    </source>
</evidence>
<dbReference type="SUPFAM" id="SSF55729">
    <property type="entry name" value="Acyl-CoA N-acyltransferases (Nat)"/>
    <property type="match status" value="1"/>
</dbReference>
<evidence type="ECO:0000313" key="1">
    <source>
        <dbReference type="EMBL" id="TDY60191.1"/>
    </source>
</evidence>
<dbReference type="InterPro" id="IPR016181">
    <property type="entry name" value="Acyl_CoA_acyltransferase"/>
</dbReference>
<sequence length="192" mass="21985">MIIYRNAVPDDLAGVAELQKRYHISTILEEDKADGFVTTLFSPEQFLSLMRDENGLAVACDGGKIISYAMAASWEYWSAWPLFRHMIADLPNIEYLGRVLSTENSYQYGPVCIAGEYRGQGVLEHIFEFSRRQMASRYPVMVTFINRINPRSYDAHTRKVGMDLIKTFDFNGNHYYELGYDMSRPVPGTSLL</sequence>
<name>A0A4V3HG77_9BACT</name>
<organism evidence="1 2">
    <name type="scientific">Aminivibrio pyruvatiphilus</name>
    <dbReference type="NCBI Taxonomy" id="1005740"/>
    <lineage>
        <taxon>Bacteria</taxon>
        <taxon>Thermotogati</taxon>
        <taxon>Synergistota</taxon>
        <taxon>Synergistia</taxon>
        <taxon>Synergistales</taxon>
        <taxon>Aminobacteriaceae</taxon>
        <taxon>Aminivibrio</taxon>
    </lineage>
</organism>
<reference evidence="1 2" key="1">
    <citation type="submission" date="2019-03" db="EMBL/GenBank/DDBJ databases">
        <title>Genomic Encyclopedia of Type Strains, Phase IV (KMG-IV): sequencing the most valuable type-strain genomes for metagenomic binning, comparative biology and taxonomic classification.</title>
        <authorList>
            <person name="Goeker M."/>
        </authorList>
    </citation>
    <scope>NUCLEOTIDE SEQUENCE [LARGE SCALE GENOMIC DNA]</scope>
    <source>
        <strain evidence="1 2">DSM 25964</strain>
    </source>
</reference>
<keyword evidence="2" id="KW-1185">Reference proteome</keyword>
<dbReference type="RefSeq" id="WP_243833873.1">
    <property type="nucleotide sequence ID" value="NZ_SORI01000009.1"/>
</dbReference>
<gene>
    <name evidence="1" type="ORF">C8D99_10947</name>
</gene>
<dbReference type="Proteomes" id="UP000295066">
    <property type="component" value="Unassembled WGS sequence"/>
</dbReference>
<dbReference type="AlphaFoldDB" id="A0A4V3HG77"/>
<evidence type="ECO:0000313" key="2">
    <source>
        <dbReference type="Proteomes" id="UP000295066"/>
    </source>
</evidence>
<accession>A0A4V3HG77</accession>
<dbReference type="EMBL" id="SORI01000009">
    <property type="protein sequence ID" value="TDY60191.1"/>
    <property type="molecule type" value="Genomic_DNA"/>
</dbReference>